<dbReference type="SMART" id="SM00530">
    <property type="entry name" value="HTH_XRE"/>
    <property type="match status" value="1"/>
</dbReference>
<comment type="caution">
    <text evidence="2">The sequence shown here is derived from an EMBL/GenBank/DDBJ whole genome shotgun (WGS) entry which is preliminary data.</text>
</comment>
<dbReference type="SUPFAM" id="SSF47413">
    <property type="entry name" value="lambda repressor-like DNA-binding domains"/>
    <property type="match status" value="1"/>
</dbReference>
<dbReference type="CDD" id="cd00093">
    <property type="entry name" value="HTH_XRE"/>
    <property type="match status" value="1"/>
</dbReference>
<sequence>MGEVPPLDPGSPRVQFGAEMRRLREAAQLSQSSVAARLGCTQTQVSRLEGASRTPSKSDAERLDLLFKTANGNAFTRLRERILAQPGGPIWFQSWVEEIEPTALVLRSWDPLLIPGLLQTESYARHIFSQEPQMTAEEIEERVQNRMQRQQILDRDTPFSLLMLIDAGVLRRKVGEAKVMYEQLGHLLEITQRPTVSIQIVSPECLTGLMGAFMIAELPHEQPDAVHVDSSDAGHVTTDRKSVTAIWKRYEMIRLWAYPEHMSLKMIEDVRQEWT</sequence>
<keyword evidence="3" id="KW-1185">Reference proteome</keyword>
<dbReference type="RefSeq" id="WP_344898084.1">
    <property type="nucleotide sequence ID" value="NZ_BAAAWD010000011.1"/>
</dbReference>
<protein>
    <submittedName>
        <fullName evidence="2">Helix-turn-helix transcriptional regulator</fullName>
    </submittedName>
</protein>
<reference evidence="2 3" key="1">
    <citation type="journal article" date="2019" name="Int. J. Syst. Evol. Microbiol.">
        <title>The Global Catalogue of Microorganisms (GCM) 10K type strain sequencing project: providing services to taxonomists for standard genome sequencing and annotation.</title>
        <authorList>
            <consortium name="The Broad Institute Genomics Platform"/>
            <consortium name="The Broad Institute Genome Sequencing Center for Infectious Disease"/>
            <person name="Wu L."/>
            <person name="Ma J."/>
        </authorList>
    </citation>
    <scope>NUCLEOTIDE SEQUENCE [LARGE SCALE GENOMIC DNA]</scope>
    <source>
        <strain evidence="2 3">JCM 3106</strain>
    </source>
</reference>
<evidence type="ECO:0000259" key="1">
    <source>
        <dbReference type="PROSITE" id="PS50943"/>
    </source>
</evidence>
<dbReference type="InterPro" id="IPR010982">
    <property type="entry name" value="Lambda_DNA-bd_dom_sf"/>
</dbReference>
<dbReference type="Gene3D" id="1.10.260.40">
    <property type="entry name" value="lambda repressor-like DNA-binding domains"/>
    <property type="match status" value="1"/>
</dbReference>
<organism evidence="2 3">
    <name type="scientific">Streptosporangium longisporum</name>
    <dbReference type="NCBI Taxonomy" id="46187"/>
    <lineage>
        <taxon>Bacteria</taxon>
        <taxon>Bacillati</taxon>
        <taxon>Actinomycetota</taxon>
        <taxon>Actinomycetes</taxon>
        <taxon>Streptosporangiales</taxon>
        <taxon>Streptosporangiaceae</taxon>
        <taxon>Streptosporangium</taxon>
    </lineage>
</organism>
<accession>A0ABN3Y2P4</accession>
<name>A0ABN3Y2P4_9ACTN</name>
<dbReference type="Pfam" id="PF13560">
    <property type="entry name" value="HTH_31"/>
    <property type="match status" value="1"/>
</dbReference>
<dbReference type="Proteomes" id="UP001499930">
    <property type="component" value="Unassembled WGS sequence"/>
</dbReference>
<evidence type="ECO:0000313" key="2">
    <source>
        <dbReference type="EMBL" id="GAA3014853.1"/>
    </source>
</evidence>
<evidence type="ECO:0000313" key="3">
    <source>
        <dbReference type="Proteomes" id="UP001499930"/>
    </source>
</evidence>
<feature type="domain" description="HTH cro/C1-type" evidence="1">
    <location>
        <begin position="20"/>
        <end position="63"/>
    </location>
</feature>
<dbReference type="PROSITE" id="PS50943">
    <property type="entry name" value="HTH_CROC1"/>
    <property type="match status" value="1"/>
</dbReference>
<proteinExistence type="predicted"/>
<dbReference type="InterPro" id="IPR001387">
    <property type="entry name" value="Cro/C1-type_HTH"/>
</dbReference>
<dbReference type="InterPro" id="IPR043917">
    <property type="entry name" value="DUF5753"/>
</dbReference>
<dbReference type="EMBL" id="BAAAWD010000011">
    <property type="protein sequence ID" value="GAA3014853.1"/>
    <property type="molecule type" value="Genomic_DNA"/>
</dbReference>
<gene>
    <name evidence="2" type="ORF">GCM10017559_42780</name>
</gene>
<dbReference type="Pfam" id="PF19054">
    <property type="entry name" value="DUF5753"/>
    <property type="match status" value="1"/>
</dbReference>